<comment type="subcellular location">
    <subcellularLocation>
        <location evidence="1">Secreted</location>
        <location evidence="1">Extracellular space</location>
    </subcellularLocation>
</comment>
<dbReference type="RefSeq" id="XP_016701987.2">
    <property type="nucleotide sequence ID" value="XM_016846498.2"/>
</dbReference>
<feature type="transmembrane region" description="Helical" evidence="10">
    <location>
        <begin position="229"/>
        <end position="255"/>
    </location>
</feature>
<evidence type="ECO:0000256" key="4">
    <source>
        <dbReference type="ARBA" id="ARBA00022525"/>
    </source>
</evidence>
<dbReference type="SUPFAM" id="SSF52317">
    <property type="entry name" value="Class I glutamine amidotransferase-like"/>
    <property type="match status" value="1"/>
</dbReference>
<accession>A0A1U8KHR4</accession>
<keyword evidence="10" id="KW-1133">Transmembrane helix</keyword>
<evidence type="ECO:0000256" key="8">
    <source>
        <dbReference type="PROSITE-ProRule" id="PRU00607"/>
    </source>
</evidence>
<keyword evidence="10" id="KW-0472">Membrane</keyword>
<dbReference type="STRING" id="3635.A0A1U8KHR4"/>
<keyword evidence="6 12" id="KW-0378">Hydrolase</keyword>
<dbReference type="GeneID" id="107917114"/>
<evidence type="ECO:0000256" key="7">
    <source>
        <dbReference type="PIRSR" id="PIRSR615527-1"/>
    </source>
</evidence>
<dbReference type="Gene3D" id="3.40.50.880">
    <property type="match status" value="1"/>
</dbReference>
<dbReference type="Proteomes" id="UP000818029">
    <property type="component" value="Chromosome A01"/>
</dbReference>
<keyword evidence="11" id="KW-1185">Reference proteome</keyword>
<evidence type="ECO:0000313" key="11">
    <source>
        <dbReference type="Proteomes" id="UP000818029"/>
    </source>
</evidence>
<comment type="similarity">
    <text evidence="2">Belongs to the peptidase C26 family.</text>
</comment>
<dbReference type="GO" id="GO:0005773">
    <property type="term" value="C:vacuole"/>
    <property type="evidence" value="ECO:0000318"/>
    <property type="project" value="GO_Central"/>
</dbReference>
<dbReference type="PANTHER" id="PTHR11315">
    <property type="entry name" value="PROTEASE FAMILY C26 GAMMA-GLUTAMYL HYDROLASE"/>
    <property type="match status" value="1"/>
</dbReference>
<evidence type="ECO:0000256" key="10">
    <source>
        <dbReference type="SAM" id="Phobius"/>
    </source>
</evidence>
<evidence type="ECO:0000256" key="3">
    <source>
        <dbReference type="ARBA" id="ARBA00012886"/>
    </source>
</evidence>
<evidence type="ECO:0000256" key="5">
    <source>
        <dbReference type="ARBA" id="ARBA00022729"/>
    </source>
</evidence>
<evidence type="ECO:0000256" key="2">
    <source>
        <dbReference type="ARBA" id="ARBA00011083"/>
    </source>
</evidence>
<gene>
    <name evidence="12" type="primary">LOC107917114</name>
</gene>
<dbReference type="PaxDb" id="3635-A0A1U8KHR4"/>
<keyword evidence="10" id="KW-0812">Transmembrane</keyword>
<feature type="active site" description="Nucleophile" evidence="7">
    <location>
        <position position="194"/>
    </location>
</feature>
<evidence type="ECO:0000256" key="6">
    <source>
        <dbReference type="ARBA" id="ARBA00022801"/>
    </source>
</evidence>
<dbReference type="InterPro" id="IPR011697">
    <property type="entry name" value="Peptidase_C26"/>
</dbReference>
<feature type="region of interest" description="Disordered" evidence="9">
    <location>
        <begin position="1"/>
        <end position="30"/>
    </location>
</feature>
<evidence type="ECO:0000313" key="12">
    <source>
        <dbReference type="RefSeq" id="XP_016701987.2"/>
    </source>
</evidence>
<dbReference type="PANTHER" id="PTHR11315:SF0">
    <property type="entry name" value="FOLATE GAMMA-GLUTAMYL HYDROLASE"/>
    <property type="match status" value="1"/>
</dbReference>
<keyword evidence="5" id="KW-0732">Signal</keyword>
<dbReference type="GO" id="GO:0005576">
    <property type="term" value="C:extracellular region"/>
    <property type="evidence" value="ECO:0007669"/>
    <property type="project" value="UniProtKB-SubCell"/>
</dbReference>
<keyword evidence="4" id="KW-0964">Secreted</keyword>
<dbReference type="Pfam" id="PF07722">
    <property type="entry name" value="Peptidase_C26"/>
    <property type="match status" value="1"/>
</dbReference>
<sequence length="265" mass="29611">MPSLFGSNPSSSDPANDTVPSPSSSCSSSSSPDMWNYFFVPMLLCLTKELSLAKAQTSTGLLLPSQRGDGSADDSLISFSSCANADPKLYYRPVIGILSHPGDAASGRLNNDTNASYIAASYVKFVEAAGARVIPLIYNEPEKILFQKLELVNGVLFTGGWSKYGLYYDIAKRIFKKVIEKTERGDHFPLYAVCLGFELLTMIISEVSTSHYPTFFLSVSLLKKKEKQFMFMWLFLMYLNFVHYCGLSLLIFIHASWQNDKMKRF</sequence>
<dbReference type="EC" id="3.4.19.9" evidence="3"/>
<dbReference type="InterPro" id="IPR029062">
    <property type="entry name" value="Class_I_gatase-like"/>
</dbReference>
<organism evidence="11 12">
    <name type="scientific">Gossypium hirsutum</name>
    <name type="common">Upland cotton</name>
    <name type="synonym">Gossypium mexicanum</name>
    <dbReference type="NCBI Taxonomy" id="3635"/>
    <lineage>
        <taxon>Eukaryota</taxon>
        <taxon>Viridiplantae</taxon>
        <taxon>Streptophyta</taxon>
        <taxon>Embryophyta</taxon>
        <taxon>Tracheophyta</taxon>
        <taxon>Spermatophyta</taxon>
        <taxon>Magnoliopsida</taxon>
        <taxon>eudicotyledons</taxon>
        <taxon>Gunneridae</taxon>
        <taxon>Pentapetalae</taxon>
        <taxon>rosids</taxon>
        <taxon>malvids</taxon>
        <taxon>Malvales</taxon>
        <taxon>Malvaceae</taxon>
        <taxon>Malvoideae</taxon>
        <taxon>Gossypium</taxon>
    </lineage>
</organism>
<reference evidence="12" key="2">
    <citation type="submission" date="2025-08" db="UniProtKB">
        <authorList>
            <consortium name="RefSeq"/>
        </authorList>
    </citation>
    <scope>IDENTIFICATION</scope>
</reference>
<feature type="compositionally biased region" description="Polar residues" evidence="9">
    <location>
        <begin position="1"/>
        <end position="19"/>
    </location>
</feature>
<dbReference type="AlphaFoldDB" id="A0A1U8KHR4"/>
<comment type="caution">
    <text evidence="8">Lacks conserved residue(s) required for the propagation of feature annotation.</text>
</comment>
<evidence type="ECO:0000256" key="1">
    <source>
        <dbReference type="ARBA" id="ARBA00004239"/>
    </source>
</evidence>
<dbReference type="InterPro" id="IPR015527">
    <property type="entry name" value="Pept_C26_g-glut_hydrolase"/>
</dbReference>
<evidence type="ECO:0000256" key="9">
    <source>
        <dbReference type="SAM" id="MobiDB-lite"/>
    </source>
</evidence>
<proteinExistence type="inferred from homology"/>
<dbReference type="GO" id="GO:0046900">
    <property type="term" value="P:tetrahydrofolylpolyglutamate metabolic process"/>
    <property type="evidence" value="ECO:0000318"/>
    <property type="project" value="GO_Central"/>
</dbReference>
<name>A0A1U8KHR4_GOSHI</name>
<feature type="compositionally biased region" description="Low complexity" evidence="9">
    <location>
        <begin position="20"/>
        <end position="30"/>
    </location>
</feature>
<dbReference type="PROSITE" id="PS51275">
    <property type="entry name" value="PEPTIDASE_C26_GGH"/>
    <property type="match status" value="1"/>
</dbReference>
<protein>
    <recommendedName>
        <fullName evidence="3">folate gamma-glutamyl hydrolase</fullName>
        <ecNumber evidence="3">3.4.19.9</ecNumber>
    </recommendedName>
</protein>
<dbReference type="KEGG" id="ghi:107917114"/>
<dbReference type="GO" id="GO:0034722">
    <property type="term" value="F:gamma-glutamyl-peptidase activity"/>
    <property type="evidence" value="ECO:0000318"/>
    <property type="project" value="GO_Central"/>
</dbReference>
<reference evidence="11" key="1">
    <citation type="journal article" date="2020" name="Nat. Genet.">
        <title>Genomic diversifications of five Gossypium allopolyploid species and their impact on cotton improvement.</title>
        <authorList>
            <person name="Chen Z.J."/>
            <person name="Sreedasyam A."/>
            <person name="Ando A."/>
            <person name="Song Q."/>
            <person name="De Santiago L.M."/>
            <person name="Hulse-Kemp A.M."/>
            <person name="Ding M."/>
            <person name="Ye W."/>
            <person name="Kirkbride R.C."/>
            <person name="Jenkins J."/>
            <person name="Plott C."/>
            <person name="Lovell J."/>
            <person name="Lin Y.M."/>
            <person name="Vaughn R."/>
            <person name="Liu B."/>
            <person name="Simpson S."/>
            <person name="Scheffler B.E."/>
            <person name="Wen L."/>
            <person name="Saski C.A."/>
            <person name="Grover C.E."/>
            <person name="Hu G."/>
            <person name="Conover J.L."/>
            <person name="Carlson J.W."/>
            <person name="Shu S."/>
            <person name="Boston L.B."/>
            <person name="Williams M."/>
            <person name="Peterson D.G."/>
            <person name="McGee K."/>
            <person name="Jones D.C."/>
            <person name="Wendel J.F."/>
            <person name="Stelly D.M."/>
            <person name="Grimwood J."/>
            <person name="Schmutz J."/>
        </authorList>
    </citation>
    <scope>NUCLEOTIDE SEQUENCE [LARGE SCALE GENOMIC DNA]</scope>
    <source>
        <strain evidence="11">cv. TM-1</strain>
    </source>
</reference>